<reference evidence="15" key="2">
    <citation type="submission" date="2020-12" db="UniProtKB">
        <authorList>
            <consortium name="WormBaseParasite"/>
        </authorList>
    </citation>
    <scope>IDENTIFICATION</scope>
</reference>
<evidence type="ECO:0000313" key="15">
    <source>
        <dbReference type="WBParaSite" id="SRAE_1000066000.1"/>
    </source>
</evidence>
<dbReference type="WormBase" id="SRAE_1000066000">
    <property type="protein sequence ID" value="SRP09788"/>
    <property type="gene ID" value="WBGene00257257"/>
</dbReference>
<dbReference type="Gene3D" id="3.90.550.50">
    <property type="match status" value="1"/>
</dbReference>
<evidence type="ECO:0000259" key="12">
    <source>
        <dbReference type="Pfam" id="PF02434"/>
    </source>
</evidence>
<dbReference type="GO" id="GO:0016263">
    <property type="term" value="F:glycoprotein-N-acetylgalactosamine 3-beta-galactosyltransferase activity"/>
    <property type="evidence" value="ECO:0007669"/>
    <property type="project" value="UniProtKB-EC"/>
</dbReference>
<keyword evidence="10" id="KW-1133">Transmembrane helix</keyword>
<keyword evidence="5 13" id="KW-0328">Glycosyltransferase</keyword>
<dbReference type="InterPro" id="IPR026050">
    <property type="entry name" value="C1GALT1/C1GALT1_chp1"/>
</dbReference>
<evidence type="ECO:0000256" key="3">
    <source>
        <dbReference type="ARBA" id="ARBA00006462"/>
    </source>
</evidence>
<proteinExistence type="inferred from homology"/>
<dbReference type="OrthoDB" id="2139606at2759"/>
<evidence type="ECO:0000313" key="13">
    <source>
        <dbReference type="EMBL" id="CEF62387.1"/>
    </source>
</evidence>
<keyword evidence="11" id="KW-0472">Membrane</keyword>
<keyword evidence="9" id="KW-0735">Signal-anchor</keyword>
<gene>
    <name evidence="13 15 16" type="ORF">SRAE_1000066000</name>
</gene>
<dbReference type="UniPathway" id="UPA00378"/>
<evidence type="ECO:0000313" key="16">
    <source>
        <dbReference type="WormBase" id="SRAE_1000066000"/>
    </source>
</evidence>
<evidence type="ECO:0000256" key="8">
    <source>
        <dbReference type="ARBA" id="ARBA00022741"/>
    </source>
</evidence>
<comment type="pathway">
    <text evidence="2">Protein modification; protein glycosylation.</text>
</comment>
<evidence type="ECO:0000313" key="14">
    <source>
        <dbReference type="Proteomes" id="UP000035682"/>
    </source>
</evidence>
<name>A0A090L2Q4_STRRB</name>
<keyword evidence="7" id="KW-0812">Transmembrane</keyword>
<organism evidence="13">
    <name type="scientific">Strongyloides ratti</name>
    <name type="common">Parasitic roundworm</name>
    <dbReference type="NCBI Taxonomy" id="34506"/>
    <lineage>
        <taxon>Eukaryota</taxon>
        <taxon>Metazoa</taxon>
        <taxon>Ecdysozoa</taxon>
        <taxon>Nematoda</taxon>
        <taxon>Chromadorea</taxon>
        <taxon>Rhabditida</taxon>
        <taxon>Tylenchina</taxon>
        <taxon>Panagrolaimomorpha</taxon>
        <taxon>Strongyloidoidea</taxon>
        <taxon>Strongyloididae</taxon>
        <taxon>Strongyloides</taxon>
    </lineage>
</organism>
<evidence type="ECO:0000256" key="10">
    <source>
        <dbReference type="ARBA" id="ARBA00022989"/>
    </source>
</evidence>
<dbReference type="InterPro" id="IPR003378">
    <property type="entry name" value="Fringe-like_glycosylTrfase"/>
</dbReference>
<dbReference type="Proteomes" id="UP000035682">
    <property type="component" value="Unplaced"/>
</dbReference>
<dbReference type="RefSeq" id="XP_024501589.1">
    <property type="nucleotide sequence ID" value="XM_024647520.1"/>
</dbReference>
<feature type="domain" description="Fringe-like glycosyltransferase" evidence="12">
    <location>
        <begin position="24"/>
        <end position="198"/>
    </location>
</feature>
<evidence type="ECO:0000256" key="4">
    <source>
        <dbReference type="ARBA" id="ARBA00012557"/>
    </source>
</evidence>
<keyword evidence="14" id="KW-1185">Reference proteome</keyword>
<dbReference type="WBParaSite" id="SRAE_1000066000.1">
    <property type="protein sequence ID" value="SRAE_1000066000.1"/>
    <property type="gene ID" value="WBGene00257257"/>
</dbReference>
<reference evidence="13 14" key="1">
    <citation type="submission" date="2014-09" db="EMBL/GenBank/DDBJ databases">
        <authorList>
            <person name="Martin A.A."/>
        </authorList>
    </citation>
    <scope>NUCLEOTIDE SEQUENCE</scope>
    <source>
        <strain evidence="14">ED321</strain>
        <strain evidence="13">ED321 Heterogonic</strain>
    </source>
</reference>
<evidence type="ECO:0000256" key="2">
    <source>
        <dbReference type="ARBA" id="ARBA00004922"/>
    </source>
</evidence>
<dbReference type="GO" id="GO:0016020">
    <property type="term" value="C:membrane"/>
    <property type="evidence" value="ECO:0007669"/>
    <property type="project" value="UniProtKB-SubCell"/>
</dbReference>
<comment type="subcellular location">
    <subcellularLocation>
        <location evidence="1">Membrane</location>
        <topology evidence="1">Single-pass type II membrane protein</topology>
    </subcellularLocation>
</comment>
<dbReference type="EC" id="2.4.1.122" evidence="4"/>
<evidence type="ECO:0000256" key="9">
    <source>
        <dbReference type="ARBA" id="ARBA00022968"/>
    </source>
</evidence>
<dbReference type="STRING" id="34506.A0A090L2Q4"/>
<sequence length="307" mass="36112">MIVKNFYNDSVFKEIKKILNKKVKVFCIILTESKYHEEKIIHQKSTWIKRCDNYIFGSGVKNDSLPSIKACYNDSYNYSMCKFRNTLKYVWNNYGEEYNWYIKVDDSTYVIMENLKVFLLNKNPNDLKYFGSSFEINDKENLHYFYGGIGYVLSKKTVQLLVEKGFDSFDYCSHVDEGNDDIEVGKCLKKLGVGFSESFDVKKKTLFNTFTPQQTLLQNTNIKKKNSTILSGNTIEQVIERISDFPILFHNVDNTTMYTLEYFFYHAQVVGRGSIFDRMNDQNNNINHSMVAEKFKLINQFSEFFFT</sequence>
<evidence type="ECO:0000256" key="5">
    <source>
        <dbReference type="ARBA" id="ARBA00022676"/>
    </source>
</evidence>
<protein>
    <recommendedName>
        <fullName evidence="4">N-acetylgalactosaminide beta-1,3-galactosyltransferase</fullName>
        <ecNumber evidence="4">2.4.1.122</ecNumber>
    </recommendedName>
</protein>
<accession>A0A090L2Q4</accession>
<comment type="similarity">
    <text evidence="3">Belongs to the glycosyltransferase 31 family. Beta3-Gal-T subfamily.</text>
</comment>
<dbReference type="AlphaFoldDB" id="A0A090L2Q4"/>
<dbReference type="PANTHER" id="PTHR23033">
    <property type="entry name" value="BETA1,3-GALACTOSYLTRANSFERASE"/>
    <property type="match status" value="1"/>
</dbReference>
<dbReference type="EMBL" id="LN609528">
    <property type="protein sequence ID" value="CEF62387.1"/>
    <property type="molecule type" value="Genomic_DNA"/>
</dbReference>
<keyword evidence="6 13" id="KW-0808">Transferase</keyword>
<evidence type="ECO:0000256" key="11">
    <source>
        <dbReference type="ARBA" id="ARBA00023136"/>
    </source>
</evidence>
<dbReference type="GeneID" id="36374752"/>
<dbReference type="CTD" id="36374752"/>
<dbReference type="Pfam" id="PF02434">
    <property type="entry name" value="Fringe"/>
    <property type="match status" value="1"/>
</dbReference>
<keyword evidence="8" id="KW-0547">Nucleotide-binding</keyword>
<evidence type="ECO:0000256" key="7">
    <source>
        <dbReference type="ARBA" id="ARBA00022692"/>
    </source>
</evidence>
<dbReference type="PANTHER" id="PTHR23033:SF14">
    <property type="entry name" value="GLYCOPROTEIN-N-ACETYLGALACTOSAMINE 3-BETA-GALACTOSYLTRANSFERASE 1-RELATED"/>
    <property type="match status" value="1"/>
</dbReference>
<dbReference type="GO" id="GO:0000166">
    <property type="term" value="F:nucleotide binding"/>
    <property type="evidence" value="ECO:0007669"/>
    <property type="project" value="UniProtKB-KW"/>
</dbReference>
<evidence type="ECO:0000256" key="1">
    <source>
        <dbReference type="ARBA" id="ARBA00004606"/>
    </source>
</evidence>
<evidence type="ECO:0000256" key="6">
    <source>
        <dbReference type="ARBA" id="ARBA00022679"/>
    </source>
</evidence>